<gene>
    <name evidence="2" type="ORF">KDL28_19630</name>
</gene>
<dbReference type="InterPro" id="IPR007278">
    <property type="entry name" value="DUF397"/>
</dbReference>
<feature type="domain" description="DUF397" evidence="1">
    <location>
        <begin position="10"/>
        <end position="61"/>
    </location>
</feature>
<reference evidence="2" key="1">
    <citation type="submission" date="2021-04" db="EMBL/GenBank/DDBJ databases">
        <title>Pseudonocardia sp. nov., isolated from sandy soil of mangrove forest.</title>
        <authorList>
            <person name="Zan Z."/>
            <person name="Huang R."/>
            <person name="Liu W."/>
        </authorList>
    </citation>
    <scope>NUCLEOTIDE SEQUENCE</scope>
    <source>
        <strain evidence="2">S2-4</strain>
    </source>
</reference>
<keyword evidence="3" id="KW-1185">Reference proteome</keyword>
<name>A0ABT1A2Q5_9PSEU</name>
<proteinExistence type="predicted"/>
<comment type="caution">
    <text evidence="2">The sequence shown here is derived from an EMBL/GenBank/DDBJ whole genome shotgun (WGS) entry which is preliminary data.</text>
</comment>
<protein>
    <submittedName>
        <fullName evidence="2">DUF397 domain-containing protein</fullName>
    </submittedName>
</protein>
<evidence type="ECO:0000259" key="1">
    <source>
        <dbReference type="Pfam" id="PF04149"/>
    </source>
</evidence>
<evidence type="ECO:0000313" key="2">
    <source>
        <dbReference type="EMBL" id="MCO1657272.1"/>
    </source>
</evidence>
<dbReference type="EMBL" id="JAGSOV010000040">
    <property type="protein sequence ID" value="MCO1657272.1"/>
    <property type="molecule type" value="Genomic_DNA"/>
</dbReference>
<organism evidence="2 3">
    <name type="scientific">Pseudonocardia humida</name>
    <dbReference type="NCBI Taxonomy" id="2800819"/>
    <lineage>
        <taxon>Bacteria</taxon>
        <taxon>Bacillati</taxon>
        <taxon>Actinomycetota</taxon>
        <taxon>Actinomycetes</taxon>
        <taxon>Pseudonocardiales</taxon>
        <taxon>Pseudonocardiaceae</taxon>
        <taxon>Pseudonocardia</taxon>
    </lineage>
</organism>
<dbReference type="Pfam" id="PF04149">
    <property type="entry name" value="DUF397"/>
    <property type="match status" value="1"/>
</dbReference>
<accession>A0ABT1A2Q5</accession>
<evidence type="ECO:0000313" key="3">
    <source>
        <dbReference type="Proteomes" id="UP001165283"/>
    </source>
</evidence>
<sequence>MAPSPKDQLDWIKASASYGNGACVELAKINGMIALRDSKNPGTPPLMYTVAELRAFLDGARKGEFDHLLDQ</sequence>
<dbReference type="Proteomes" id="UP001165283">
    <property type="component" value="Unassembled WGS sequence"/>
</dbReference>